<protein>
    <recommendedName>
        <fullName evidence="2">Cytoplasmic protein</fullName>
    </recommendedName>
</protein>
<name>A0A3B0M5K6_9GAMM</name>
<gene>
    <name evidence="1" type="ORF">ARTV_1256</name>
</gene>
<accession>A0A3B0M5K6</accession>
<organism evidence="1">
    <name type="scientific">Arsenophonus endosymbiont of Trialeurodes vaporariorum</name>
    <dbReference type="NCBI Taxonomy" id="235567"/>
    <lineage>
        <taxon>Bacteria</taxon>
        <taxon>Pseudomonadati</taxon>
        <taxon>Pseudomonadota</taxon>
        <taxon>Gammaproteobacteria</taxon>
        <taxon>Enterobacterales</taxon>
        <taxon>Morganellaceae</taxon>
        <taxon>Arsenophonus</taxon>
    </lineage>
</organism>
<evidence type="ECO:0008006" key="2">
    <source>
        <dbReference type="Google" id="ProtNLM"/>
    </source>
</evidence>
<dbReference type="InterPro" id="IPR020037">
    <property type="entry name" value="DUF4312"/>
</dbReference>
<sequence>MMKQKMETFVRVNGQGNSRQKALADALSLIQRTVLKNTDNILLRIEPKDITVISAKVKTTTERFLFLFLPRKREYFSVVLDVSLDITLLNVKEITFTAE</sequence>
<proteinExistence type="predicted"/>
<dbReference type="AlphaFoldDB" id="A0A3B0M5K6"/>
<dbReference type="NCBIfam" id="TIGR03578">
    <property type="entry name" value="EF_0831"/>
    <property type="match status" value="1"/>
</dbReference>
<reference evidence="1" key="1">
    <citation type="submission" date="2018-04" db="EMBL/GenBank/DDBJ databases">
        <authorList>
            <person name="Go L.Y."/>
            <person name="Mitchell J.A."/>
        </authorList>
    </citation>
    <scope>NUCLEOTIDE SEQUENCE</scope>
    <source>
        <strain evidence="1">ARTV</strain>
    </source>
</reference>
<evidence type="ECO:0000313" key="1">
    <source>
        <dbReference type="EMBL" id="SSW95398.1"/>
    </source>
</evidence>
<dbReference type="EMBL" id="UFQR01000004">
    <property type="protein sequence ID" value="SSW95398.1"/>
    <property type="molecule type" value="Genomic_DNA"/>
</dbReference>
<dbReference type="Pfam" id="PF14189">
    <property type="entry name" value="DUF4312"/>
    <property type="match status" value="1"/>
</dbReference>